<evidence type="ECO:0000313" key="3">
    <source>
        <dbReference type="EMBL" id="UWX69300.1"/>
    </source>
</evidence>
<organism evidence="2 5">
    <name type="scientific">Burkholderia gladioli</name>
    <name type="common">Pseudomonas marginata</name>
    <name type="synonym">Phytomonas marginata</name>
    <dbReference type="NCBI Taxonomy" id="28095"/>
    <lineage>
        <taxon>Bacteria</taxon>
        <taxon>Pseudomonadati</taxon>
        <taxon>Pseudomonadota</taxon>
        <taxon>Betaproteobacteria</taxon>
        <taxon>Burkholderiales</taxon>
        <taxon>Burkholderiaceae</taxon>
        <taxon>Burkholderia</taxon>
    </lineage>
</organism>
<dbReference type="OrthoDB" id="9153946at2"/>
<reference evidence="5" key="2">
    <citation type="submission" date="2017-09" db="EMBL/GenBank/DDBJ databases">
        <title>FDA dAtabase for Regulatory Grade micrObial Sequences (FDA-ARGOS): Supporting development and validation of Infectious Disease Dx tests.</title>
        <authorList>
            <person name="Minogue T."/>
            <person name="Wolcott M."/>
            <person name="Wasieloski L."/>
            <person name="Aguilar W."/>
            <person name="Moore D."/>
            <person name="Tallon L."/>
            <person name="Sadzewicz L."/>
            <person name="Ott S."/>
            <person name="Zhao X."/>
            <person name="Nagaraj S."/>
            <person name="Vavikolanu K."/>
            <person name="Aluvathingal J."/>
            <person name="Nadendla S."/>
            <person name="Sichtig H."/>
        </authorList>
    </citation>
    <scope>NUCLEOTIDE SEQUENCE [LARGE SCALE GENOMIC DNA]</scope>
    <source>
        <strain evidence="5">FDAARGOS_390</strain>
    </source>
</reference>
<evidence type="ECO:0000313" key="4">
    <source>
        <dbReference type="Proteomes" id="UP000029590"/>
    </source>
</evidence>
<dbReference type="Proteomes" id="UP000220629">
    <property type="component" value="Unassembled WGS sequence"/>
</dbReference>
<dbReference type="InterPro" id="IPR021946">
    <property type="entry name" value="DUF3563"/>
</dbReference>
<dbReference type="GeneID" id="66458615"/>
<dbReference type="Proteomes" id="UP000029590">
    <property type="component" value="Unassembled WGS sequence"/>
</dbReference>
<dbReference type="RefSeq" id="WP_013698831.1">
    <property type="nucleotide sequence ID" value="NZ_CADEPO010000046.1"/>
</dbReference>
<name>A0A095F1E3_BURGA</name>
<reference evidence="1 4" key="1">
    <citation type="submission" date="2014-04" db="EMBL/GenBank/DDBJ databases">
        <authorList>
            <person name="Bishop-Lilly K.A."/>
            <person name="Broomall S.M."/>
            <person name="Chain P.S."/>
            <person name="Chertkov O."/>
            <person name="Coyne S.R."/>
            <person name="Daligault H.E."/>
            <person name="Davenport K.W."/>
            <person name="Erkkila T."/>
            <person name="Frey K.G."/>
            <person name="Gibbons H.S."/>
            <person name="Gu W."/>
            <person name="Jaissle J."/>
            <person name="Johnson S.L."/>
            <person name="Koroleva G.I."/>
            <person name="Ladner J.T."/>
            <person name="Lo C.-C."/>
            <person name="Minogue T.D."/>
            <person name="Munk C."/>
            <person name="Palacios G.F."/>
            <person name="Redden C.L."/>
            <person name="Rosenzweig C.N."/>
            <person name="Scholz M.B."/>
            <person name="Teshima H."/>
            <person name="Xu Y."/>
        </authorList>
    </citation>
    <scope>NUCLEOTIDE SEQUENCE [LARGE SCALE GENOMIC DNA]</scope>
    <source>
        <strain evidence="4">gladioli</strain>
        <strain evidence="1">Gladioli</strain>
    </source>
</reference>
<gene>
    <name evidence="2" type="ORF">CRM94_23595</name>
    <name evidence="1" type="ORF">DM48_6975</name>
    <name evidence="3" type="ORF">NYZ96_13905</name>
</gene>
<dbReference type="Pfam" id="PF12086">
    <property type="entry name" value="DUF3563"/>
    <property type="match status" value="1"/>
</dbReference>
<dbReference type="Proteomes" id="UP001059745">
    <property type="component" value="Chromosome 1"/>
</dbReference>
<accession>A0A095F1E3</accession>
<evidence type="ECO:0000313" key="2">
    <source>
        <dbReference type="EMBL" id="PEH40187.1"/>
    </source>
</evidence>
<evidence type="ECO:0000313" key="5">
    <source>
        <dbReference type="Proteomes" id="UP000220629"/>
    </source>
</evidence>
<dbReference type="EMBL" id="CP104214">
    <property type="protein sequence ID" value="UWX69300.1"/>
    <property type="molecule type" value="Genomic_DNA"/>
</dbReference>
<proteinExistence type="predicted"/>
<dbReference type="AlphaFoldDB" id="A0A095F1E3"/>
<dbReference type="EMBL" id="PDDY01000004">
    <property type="protein sequence ID" value="PEH40187.1"/>
    <property type="molecule type" value="Genomic_DNA"/>
</dbReference>
<dbReference type="EMBL" id="JPGG01000017">
    <property type="protein sequence ID" value="KGC11486.1"/>
    <property type="molecule type" value="Genomic_DNA"/>
</dbReference>
<reference evidence="3" key="4">
    <citation type="submission" date="2022-09" db="EMBL/GenBank/DDBJ databases">
        <title>Genomic of Burkholderia gladioli.</title>
        <authorList>
            <person name="Wu H."/>
        </authorList>
    </citation>
    <scope>NUCLEOTIDE SEQUENCE</scope>
    <source>
        <strain evidence="3">ZN-S4</strain>
    </source>
</reference>
<reference evidence="2" key="3">
    <citation type="submission" date="2017-09" db="EMBL/GenBank/DDBJ databases">
        <title>FDA dAtabase for Regulatory Grade micrObial Sequences (FDA-ARGOS): Supporting development and validation of Infectious Disease Dx tests.</title>
        <authorList>
            <person name="Minogue T."/>
            <person name="Wolcott M."/>
            <person name="Wasieloski L."/>
            <person name="Aguilar W."/>
            <person name="Moore D."/>
            <person name="Tallon L.J."/>
            <person name="Sadzewicz L."/>
            <person name="Ott S."/>
            <person name="Zhao X."/>
            <person name="Nagaraj S."/>
            <person name="Vavikolanu K."/>
            <person name="Aluvathingal J."/>
            <person name="Nadendla S."/>
            <person name="Sichtig H."/>
        </authorList>
    </citation>
    <scope>NUCLEOTIDE SEQUENCE</scope>
    <source>
        <strain evidence="2">FDAARGOS_390</strain>
    </source>
</reference>
<sequence length="48" mass="5672">MVAYIVEKLSYWFESAERERREAYLASSSDIVQLEQRIRALETNGYSL</sequence>
<protein>
    <submittedName>
        <fullName evidence="2">DUF3563 domain-containing protein</fullName>
    </submittedName>
</protein>
<evidence type="ECO:0000313" key="1">
    <source>
        <dbReference type="EMBL" id="KGC11486.1"/>
    </source>
</evidence>
<dbReference type="KEGG" id="bgo:BM43_346"/>